<evidence type="ECO:0000313" key="9">
    <source>
        <dbReference type="EMBL" id="KAA0185652.1"/>
    </source>
</evidence>
<reference evidence="9" key="1">
    <citation type="submission" date="2019-05" db="EMBL/GenBank/DDBJ databases">
        <title>Annotation for the trematode Fasciolopsis buski.</title>
        <authorList>
            <person name="Choi Y.-J."/>
        </authorList>
    </citation>
    <scope>NUCLEOTIDE SEQUENCE</scope>
    <source>
        <strain evidence="9">HT</strain>
        <tissue evidence="9">Whole worm</tissue>
    </source>
</reference>
<dbReference type="AlphaFoldDB" id="A0A8E0RRF0"/>
<comment type="caution">
    <text evidence="9">The sequence shown here is derived from an EMBL/GenBank/DDBJ whole genome shotgun (WGS) entry which is preliminary data.</text>
</comment>
<sequence>MSVVSAEGLVKLDADSTRDIRKDFHIVWKHVLYLLLHIGKAHFNIVCYDASGREIGSISDPIEVSELESLQPYFSGTCRLKRLITWLFRLCLTIIGILVVVGLLIGVVLLLRWIRISRIKATEKRLARVRDLVADIVRMLQQQIRENEANPEQPLYIPVCVLRERLRQQNMDVAELWSDVVRYVYDVETCISVQEWRGIGETWQWQGGTGWQGSALSDQSQRTPFMTPPTECLKIRNMFSTDGMDQRGKQRIKRELLKRLTSCGSILHIGLDSVGNKVGA</sequence>
<evidence type="ECO:0000259" key="8">
    <source>
        <dbReference type="Pfam" id="PF09402"/>
    </source>
</evidence>
<keyword evidence="5 7" id="KW-0472">Membrane</keyword>
<evidence type="ECO:0000256" key="2">
    <source>
        <dbReference type="ARBA" id="ARBA00022553"/>
    </source>
</evidence>
<dbReference type="PANTHER" id="PTHR13428">
    <property type="entry name" value="INNER NUCLEAR MEMBRANE PROTEIN MAN1 LEM DOMAIN CONTAINING PROTEIN"/>
    <property type="match status" value="1"/>
</dbReference>
<evidence type="ECO:0000256" key="6">
    <source>
        <dbReference type="ARBA" id="ARBA00023242"/>
    </source>
</evidence>
<protein>
    <submittedName>
        <fullName evidence="9">Inner nuclear membrane protein man1</fullName>
    </submittedName>
</protein>
<accession>A0A8E0RRF0</accession>
<comment type="subcellular location">
    <subcellularLocation>
        <location evidence="1">Nucleus inner membrane</location>
    </subcellularLocation>
</comment>
<keyword evidence="3 7" id="KW-0812">Transmembrane</keyword>
<evidence type="ECO:0000256" key="4">
    <source>
        <dbReference type="ARBA" id="ARBA00022989"/>
    </source>
</evidence>
<keyword evidence="10" id="KW-1185">Reference proteome</keyword>
<evidence type="ECO:0000256" key="1">
    <source>
        <dbReference type="ARBA" id="ARBA00004540"/>
    </source>
</evidence>
<evidence type="ECO:0000256" key="5">
    <source>
        <dbReference type="ARBA" id="ARBA00023136"/>
    </source>
</evidence>
<dbReference type="GO" id="GO:0031490">
    <property type="term" value="F:chromatin DNA binding"/>
    <property type="evidence" value="ECO:0007669"/>
    <property type="project" value="TreeGrafter"/>
</dbReference>
<gene>
    <name evidence="9" type="ORF">FBUS_05295</name>
</gene>
<dbReference type="EMBL" id="LUCM01010318">
    <property type="protein sequence ID" value="KAA0185652.1"/>
    <property type="molecule type" value="Genomic_DNA"/>
</dbReference>
<evidence type="ECO:0000313" key="10">
    <source>
        <dbReference type="Proteomes" id="UP000728185"/>
    </source>
</evidence>
<dbReference type="OrthoDB" id="6363067at2759"/>
<dbReference type="InterPro" id="IPR018996">
    <property type="entry name" value="Man1/Src1-like_C"/>
</dbReference>
<evidence type="ECO:0000256" key="3">
    <source>
        <dbReference type="ARBA" id="ARBA00022692"/>
    </source>
</evidence>
<name>A0A8E0RRF0_9TREM</name>
<dbReference type="InterPro" id="IPR041885">
    <property type="entry name" value="MAN1_winged_helix_dom"/>
</dbReference>
<keyword evidence="6" id="KW-0539">Nucleus</keyword>
<organism evidence="9 10">
    <name type="scientific">Fasciolopsis buskii</name>
    <dbReference type="NCBI Taxonomy" id="27845"/>
    <lineage>
        <taxon>Eukaryota</taxon>
        <taxon>Metazoa</taxon>
        <taxon>Spiralia</taxon>
        <taxon>Lophotrochozoa</taxon>
        <taxon>Platyhelminthes</taxon>
        <taxon>Trematoda</taxon>
        <taxon>Digenea</taxon>
        <taxon>Plagiorchiida</taxon>
        <taxon>Echinostomata</taxon>
        <taxon>Echinostomatoidea</taxon>
        <taxon>Fasciolidae</taxon>
        <taxon>Fasciolopsis</taxon>
    </lineage>
</organism>
<dbReference type="GO" id="GO:0005637">
    <property type="term" value="C:nuclear inner membrane"/>
    <property type="evidence" value="ECO:0007669"/>
    <property type="project" value="UniProtKB-SubCell"/>
</dbReference>
<dbReference type="Proteomes" id="UP000728185">
    <property type="component" value="Unassembled WGS sequence"/>
</dbReference>
<dbReference type="GO" id="GO:0006998">
    <property type="term" value="P:nuclear envelope organization"/>
    <property type="evidence" value="ECO:0007669"/>
    <property type="project" value="TreeGrafter"/>
</dbReference>
<dbReference type="Pfam" id="PF09402">
    <property type="entry name" value="MSC"/>
    <property type="match status" value="1"/>
</dbReference>
<keyword evidence="2" id="KW-0597">Phosphoprotein</keyword>
<dbReference type="Gene3D" id="1.10.10.1180">
    <property type="entry name" value="MAN1, winged-helix domain"/>
    <property type="match status" value="1"/>
</dbReference>
<dbReference type="PANTHER" id="PTHR13428:SF12">
    <property type="entry name" value="INNER NUCLEAR MEMBRANE PROTEIN MAN1"/>
    <property type="match status" value="1"/>
</dbReference>
<evidence type="ECO:0000256" key="7">
    <source>
        <dbReference type="SAM" id="Phobius"/>
    </source>
</evidence>
<proteinExistence type="predicted"/>
<dbReference type="GO" id="GO:0030514">
    <property type="term" value="P:negative regulation of BMP signaling pathway"/>
    <property type="evidence" value="ECO:0007669"/>
    <property type="project" value="TreeGrafter"/>
</dbReference>
<keyword evidence="4 7" id="KW-1133">Transmembrane helix</keyword>
<feature type="domain" description="Man1/Src1-like C-terminal" evidence="8">
    <location>
        <begin position="71"/>
        <end position="207"/>
    </location>
</feature>
<dbReference type="InterPro" id="IPR052277">
    <property type="entry name" value="INM_ESCRT-Associated"/>
</dbReference>
<feature type="transmembrane region" description="Helical" evidence="7">
    <location>
        <begin position="86"/>
        <end position="111"/>
    </location>
</feature>